<dbReference type="PANTHER" id="PTHR43713">
    <property type="entry name" value="GLUTAMATE-1-SEMIALDEHYDE 2,1-AMINOMUTASE"/>
    <property type="match status" value="1"/>
</dbReference>
<dbReference type="Gene3D" id="3.90.1150.10">
    <property type="entry name" value="Aspartate Aminotransferase, domain 1"/>
    <property type="match status" value="1"/>
</dbReference>
<comment type="subcellular location">
    <subcellularLocation>
        <location evidence="7">Cytoplasm</location>
    </subcellularLocation>
</comment>
<proteinExistence type="inferred from homology"/>
<dbReference type="GO" id="GO:0006782">
    <property type="term" value="P:protoporphyrinogen IX biosynthetic process"/>
    <property type="evidence" value="ECO:0007669"/>
    <property type="project" value="UniProtKB-UniRule"/>
</dbReference>
<dbReference type="PROSITE" id="PS00600">
    <property type="entry name" value="AA_TRANSFER_CLASS_3"/>
    <property type="match status" value="1"/>
</dbReference>
<dbReference type="InterPro" id="IPR005814">
    <property type="entry name" value="Aminotrans_3"/>
</dbReference>
<evidence type="ECO:0000256" key="5">
    <source>
        <dbReference type="ARBA" id="ARBA00023235"/>
    </source>
</evidence>
<dbReference type="AlphaFoldDB" id="A0A5K7SE24"/>
<dbReference type="HAMAP" id="MF_00375">
    <property type="entry name" value="HemL_aminotrans_3"/>
    <property type="match status" value="1"/>
</dbReference>
<organism evidence="8 9">
    <name type="scientific">Aquipluma nitroreducens</name>
    <dbReference type="NCBI Taxonomy" id="2010828"/>
    <lineage>
        <taxon>Bacteria</taxon>
        <taxon>Pseudomonadati</taxon>
        <taxon>Bacteroidota</taxon>
        <taxon>Bacteroidia</taxon>
        <taxon>Marinilabiliales</taxon>
        <taxon>Prolixibacteraceae</taxon>
        <taxon>Aquipluma</taxon>
    </lineage>
</organism>
<evidence type="ECO:0000313" key="8">
    <source>
        <dbReference type="EMBL" id="BBE19735.1"/>
    </source>
</evidence>
<dbReference type="InterPro" id="IPR049704">
    <property type="entry name" value="Aminotrans_3_PPA_site"/>
</dbReference>
<evidence type="ECO:0000313" key="9">
    <source>
        <dbReference type="Proteomes" id="UP001193389"/>
    </source>
</evidence>
<dbReference type="EC" id="5.4.3.8" evidence="7"/>
<comment type="pathway">
    <text evidence="2">Porphyrin-containing compound metabolism; protoporphyrin-IX biosynthesis; 5-aminolevulinate from L-glutamyl-tRNA(Glu): step 2/2.</text>
</comment>
<name>A0A5K7SE24_9BACT</name>
<feature type="modified residue" description="N6-(pyridoxal phosphate)lysine" evidence="7">
    <location>
        <position position="268"/>
    </location>
</feature>
<keyword evidence="4 7" id="KW-0663">Pyridoxal phosphate</keyword>
<keyword evidence="6 7" id="KW-0627">Porphyrin biosynthesis</keyword>
<dbReference type="GO" id="GO:0008483">
    <property type="term" value="F:transaminase activity"/>
    <property type="evidence" value="ECO:0007669"/>
    <property type="project" value="UniProtKB-KW"/>
</dbReference>
<sequence length="432" mass="46330">MKNYTQSIAAFQEAQKHIPGGVNSPVRSFKSVDGDPLFIASAKGAKVFDIDGHEYIDYVGSWGPMILGHAHPDVIMAIQKTAAKGTSFGAPTLLETEMALQIKKMVPSIDSIRMVNSGTEATMSALRLARGYTNRELVIKFEGCYHGHNDSFLIKAGSGALTFGTPNSPGVTSGTARDTLTAGYNDLDSVKELFNRYPEQIAALILEPVTGNMGVVIPEPEFIQGVRDLCTKYGTVLIFDEVMTGFRLSKGGAQQILGITPDLTCFGKIIGGGLPVGAYGGKQEIMDKLAPKGPVYQAGTLSGNPLAMAAGLTALKILDETDGFYDMLEDKSAQLGEGIKKCLADLNFPGVVNRVGSMFTLFFTEEEQVNSFADALKCNTVTYAKYFKMALESGVYLAPSQFEAGFMSAAHTSKKIDKTIEATYEALKVLKG</sequence>
<dbReference type="InterPro" id="IPR004639">
    <property type="entry name" value="4pyrrol_synth_GluAld_NH2Trfase"/>
</dbReference>
<dbReference type="PANTHER" id="PTHR43713:SF3">
    <property type="entry name" value="GLUTAMATE-1-SEMIALDEHYDE 2,1-AMINOMUTASE 1, CHLOROPLASTIC-RELATED"/>
    <property type="match status" value="1"/>
</dbReference>
<comment type="similarity">
    <text evidence="3 7">Belongs to the class-III pyridoxal-phosphate-dependent aminotransferase family. HemL subfamily.</text>
</comment>
<dbReference type="Pfam" id="PF00202">
    <property type="entry name" value="Aminotran_3"/>
    <property type="match status" value="1"/>
</dbReference>
<evidence type="ECO:0000256" key="3">
    <source>
        <dbReference type="ARBA" id="ARBA00008981"/>
    </source>
</evidence>
<dbReference type="CDD" id="cd00610">
    <property type="entry name" value="OAT_like"/>
    <property type="match status" value="1"/>
</dbReference>
<evidence type="ECO:0000256" key="2">
    <source>
        <dbReference type="ARBA" id="ARBA00004819"/>
    </source>
</evidence>
<dbReference type="InterPro" id="IPR015421">
    <property type="entry name" value="PyrdxlP-dep_Trfase_major"/>
</dbReference>
<dbReference type="FunFam" id="3.40.640.10:FF:000021">
    <property type="entry name" value="Glutamate-1-semialdehyde 2,1-aminomutase"/>
    <property type="match status" value="1"/>
</dbReference>
<dbReference type="EMBL" id="AP018694">
    <property type="protein sequence ID" value="BBE19735.1"/>
    <property type="molecule type" value="Genomic_DNA"/>
</dbReference>
<keyword evidence="7" id="KW-0963">Cytoplasm</keyword>
<dbReference type="Proteomes" id="UP001193389">
    <property type="component" value="Chromosome"/>
</dbReference>
<evidence type="ECO:0000256" key="4">
    <source>
        <dbReference type="ARBA" id="ARBA00022898"/>
    </source>
</evidence>
<dbReference type="GO" id="GO:0005737">
    <property type="term" value="C:cytoplasm"/>
    <property type="evidence" value="ECO:0007669"/>
    <property type="project" value="UniProtKB-SubCell"/>
</dbReference>
<keyword evidence="8" id="KW-0032">Aminotransferase</keyword>
<accession>A0A5K7SE24</accession>
<dbReference type="Gene3D" id="3.40.640.10">
    <property type="entry name" value="Type I PLP-dependent aspartate aminotransferase-like (Major domain)"/>
    <property type="match status" value="1"/>
</dbReference>
<keyword evidence="5 7" id="KW-0413">Isomerase</keyword>
<dbReference type="InterPro" id="IPR015424">
    <property type="entry name" value="PyrdxlP-dep_Trfase"/>
</dbReference>
<dbReference type="GO" id="GO:0042286">
    <property type="term" value="F:glutamate-1-semialdehyde 2,1-aminomutase activity"/>
    <property type="evidence" value="ECO:0007669"/>
    <property type="project" value="UniProtKB-UniRule"/>
</dbReference>
<dbReference type="RefSeq" id="WP_318347958.1">
    <property type="nucleotide sequence ID" value="NZ_AP018694.1"/>
</dbReference>
<reference evidence="8" key="1">
    <citation type="journal article" date="2020" name="Int. J. Syst. Evol. Microbiol.">
        <title>Aquipluma nitroreducens gen. nov. sp. nov., a novel facultatively anaerobic bacterium isolated from a freshwater lake.</title>
        <authorList>
            <person name="Watanabe M."/>
            <person name="Kojima H."/>
            <person name="Fukui M."/>
        </authorList>
    </citation>
    <scope>NUCLEOTIDE SEQUENCE</scope>
    <source>
        <strain evidence="8">MeG22</strain>
    </source>
</reference>
<comment type="cofactor">
    <cofactor evidence="1 7">
        <name>pyridoxal 5'-phosphate</name>
        <dbReference type="ChEBI" id="CHEBI:597326"/>
    </cofactor>
</comment>
<dbReference type="NCBIfam" id="NF000818">
    <property type="entry name" value="PRK00062.1"/>
    <property type="match status" value="1"/>
</dbReference>
<comment type="catalytic activity">
    <reaction evidence="7">
        <text>(S)-4-amino-5-oxopentanoate = 5-aminolevulinate</text>
        <dbReference type="Rhea" id="RHEA:14265"/>
        <dbReference type="ChEBI" id="CHEBI:57501"/>
        <dbReference type="ChEBI" id="CHEBI:356416"/>
        <dbReference type="EC" id="5.4.3.8"/>
    </reaction>
</comment>
<dbReference type="GO" id="GO:0030170">
    <property type="term" value="F:pyridoxal phosphate binding"/>
    <property type="evidence" value="ECO:0007669"/>
    <property type="project" value="InterPro"/>
</dbReference>
<keyword evidence="9" id="KW-1185">Reference proteome</keyword>
<dbReference type="SUPFAM" id="SSF53383">
    <property type="entry name" value="PLP-dependent transferases"/>
    <property type="match status" value="1"/>
</dbReference>
<comment type="subunit">
    <text evidence="7">Homodimer.</text>
</comment>
<dbReference type="KEGG" id="anf:AQPE_3923"/>
<dbReference type="InterPro" id="IPR015422">
    <property type="entry name" value="PyrdxlP-dep_Trfase_small"/>
</dbReference>
<gene>
    <name evidence="7" type="primary">hemL</name>
    <name evidence="8" type="ORF">AQPE_3923</name>
</gene>
<protein>
    <recommendedName>
        <fullName evidence="7">Glutamate-1-semialdehyde 2,1-aminomutase</fullName>
        <shortName evidence="7">GSA</shortName>
        <ecNumber evidence="7">5.4.3.8</ecNumber>
    </recommendedName>
    <alternativeName>
        <fullName evidence="7">Glutamate-1-semialdehyde aminotransferase</fullName>
        <shortName evidence="7">GSA-AT</shortName>
    </alternativeName>
</protein>
<evidence type="ECO:0000256" key="7">
    <source>
        <dbReference type="HAMAP-Rule" id="MF_00375"/>
    </source>
</evidence>
<evidence type="ECO:0000256" key="6">
    <source>
        <dbReference type="ARBA" id="ARBA00023244"/>
    </source>
</evidence>
<evidence type="ECO:0000256" key="1">
    <source>
        <dbReference type="ARBA" id="ARBA00001933"/>
    </source>
</evidence>
<keyword evidence="8" id="KW-0808">Transferase</keyword>
<dbReference type="UniPathway" id="UPA00251">
    <property type="reaction ID" value="UER00317"/>
</dbReference>
<dbReference type="NCBIfam" id="TIGR00713">
    <property type="entry name" value="hemL"/>
    <property type="match status" value="1"/>
</dbReference>